<sequence>MRGPIQPAAAEVLLRVWVDGGIDTTDAAQRQAVADLAAAEMVTRGDTIDRFHDNVLYSLQMLPEPSPPTDTDSAPPLS</sequence>
<evidence type="ECO:0000313" key="2">
    <source>
        <dbReference type="Proteomes" id="UP000325211"/>
    </source>
</evidence>
<dbReference type="EMBL" id="CP029190">
    <property type="protein sequence ID" value="QES51952.1"/>
    <property type="molecule type" value="Genomic_DNA"/>
</dbReference>
<dbReference type="AlphaFoldDB" id="A0A5P2D9W5"/>
<reference evidence="1 2" key="1">
    <citation type="submission" date="2018-05" db="EMBL/GenBank/DDBJ databases">
        <title>Streptomyces venezuelae.</title>
        <authorList>
            <person name="Kim W."/>
            <person name="Lee N."/>
            <person name="Cho B.-K."/>
        </authorList>
    </citation>
    <scope>NUCLEOTIDE SEQUENCE [LARGE SCALE GENOMIC DNA]</scope>
    <source>
        <strain evidence="1 2">ATCC 21782</strain>
    </source>
</reference>
<organism evidence="1 2">
    <name type="scientific">Streptomyces venezuelae</name>
    <dbReference type="NCBI Taxonomy" id="54571"/>
    <lineage>
        <taxon>Bacteria</taxon>
        <taxon>Bacillati</taxon>
        <taxon>Actinomycetota</taxon>
        <taxon>Actinomycetes</taxon>
        <taxon>Kitasatosporales</taxon>
        <taxon>Streptomycetaceae</taxon>
        <taxon>Streptomyces</taxon>
    </lineage>
</organism>
<accession>A0A5P2D9W5</accession>
<name>A0A5P2D9W5_STRVZ</name>
<protein>
    <submittedName>
        <fullName evidence="1">Uncharacterized protein</fullName>
    </submittedName>
</protein>
<evidence type="ECO:0000313" key="1">
    <source>
        <dbReference type="EMBL" id="QES51952.1"/>
    </source>
</evidence>
<dbReference type="Proteomes" id="UP000325211">
    <property type="component" value="Chromosome"/>
</dbReference>
<proteinExistence type="predicted"/>
<gene>
    <name evidence="1" type="ORF">DEJ50_33105</name>
</gene>